<protein>
    <submittedName>
        <fullName evidence="11">Phosphate ABC transporter substrate-binding protein, PhoT family</fullName>
    </submittedName>
</protein>
<dbReference type="STRING" id="159292.SAMN05192546_10670"/>
<evidence type="ECO:0000256" key="5">
    <source>
        <dbReference type="ARBA" id="ARBA00022592"/>
    </source>
</evidence>
<organism evidence="11 12">
    <name type="scientific">Tindallia californiensis</name>
    <dbReference type="NCBI Taxonomy" id="159292"/>
    <lineage>
        <taxon>Bacteria</taxon>
        <taxon>Bacillati</taxon>
        <taxon>Bacillota</taxon>
        <taxon>Clostridia</taxon>
        <taxon>Peptostreptococcales</taxon>
        <taxon>Tindalliaceae</taxon>
        <taxon>Tindallia</taxon>
    </lineage>
</organism>
<comment type="subunit">
    <text evidence="4">The complex is composed of two ATP-binding proteins (PstB), two transmembrane proteins (PstC and PstA) and a solute-binding protein (PstS).</text>
</comment>
<comment type="subcellular location">
    <subcellularLocation>
        <location evidence="2">Cell membrane</location>
        <topology evidence="2">Lipid-anchor</topology>
    </subcellularLocation>
</comment>
<reference evidence="11 12" key="1">
    <citation type="submission" date="2016-10" db="EMBL/GenBank/DDBJ databases">
        <authorList>
            <person name="de Groot N.N."/>
        </authorList>
    </citation>
    <scope>NUCLEOTIDE SEQUENCE [LARGE SCALE GENOMIC DNA]</scope>
    <source>
        <strain evidence="11 12">APO</strain>
    </source>
</reference>
<dbReference type="Gene3D" id="3.40.190.10">
    <property type="entry name" value="Periplasmic binding protein-like II"/>
    <property type="match status" value="2"/>
</dbReference>
<evidence type="ECO:0000313" key="12">
    <source>
        <dbReference type="Proteomes" id="UP000199230"/>
    </source>
</evidence>
<evidence type="ECO:0000256" key="8">
    <source>
        <dbReference type="ARBA" id="ARBA00023288"/>
    </source>
</evidence>
<dbReference type="Pfam" id="PF12849">
    <property type="entry name" value="PBP_like_2"/>
    <property type="match status" value="1"/>
</dbReference>
<dbReference type="Proteomes" id="UP000199230">
    <property type="component" value="Unassembled WGS sequence"/>
</dbReference>
<accession>A0A1H3P959</accession>
<evidence type="ECO:0000256" key="6">
    <source>
        <dbReference type="ARBA" id="ARBA00022729"/>
    </source>
</evidence>
<evidence type="ECO:0000313" key="11">
    <source>
        <dbReference type="EMBL" id="SDY97473.1"/>
    </source>
</evidence>
<evidence type="ECO:0000259" key="10">
    <source>
        <dbReference type="Pfam" id="PF12849"/>
    </source>
</evidence>
<feature type="chain" id="PRO_5038793569" evidence="9">
    <location>
        <begin position="19"/>
        <end position="301"/>
    </location>
</feature>
<dbReference type="CDD" id="cd13653">
    <property type="entry name" value="PBP2_phosphate_like_1"/>
    <property type="match status" value="1"/>
</dbReference>
<proteinExistence type="inferred from homology"/>
<feature type="signal peptide" evidence="9">
    <location>
        <begin position="1"/>
        <end position="18"/>
    </location>
</feature>
<dbReference type="EMBL" id="FNPV01000006">
    <property type="protein sequence ID" value="SDY97473.1"/>
    <property type="molecule type" value="Genomic_DNA"/>
</dbReference>
<evidence type="ECO:0000256" key="4">
    <source>
        <dbReference type="ARBA" id="ARBA00011529"/>
    </source>
</evidence>
<keyword evidence="5" id="KW-0592">Phosphate transport</keyword>
<evidence type="ECO:0000256" key="7">
    <source>
        <dbReference type="ARBA" id="ARBA00023139"/>
    </source>
</evidence>
<evidence type="ECO:0000256" key="2">
    <source>
        <dbReference type="ARBA" id="ARBA00004193"/>
    </source>
</evidence>
<evidence type="ECO:0000256" key="1">
    <source>
        <dbReference type="ARBA" id="ARBA00002841"/>
    </source>
</evidence>
<dbReference type="GO" id="GO:0006817">
    <property type="term" value="P:phosphate ion transport"/>
    <property type="evidence" value="ECO:0007669"/>
    <property type="project" value="UniProtKB-KW"/>
</dbReference>
<name>A0A1H3P959_9FIRM</name>
<keyword evidence="7" id="KW-0564">Palmitate</keyword>
<dbReference type="PANTHER" id="PTHR30570:SF1">
    <property type="entry name" value="PHOSPHATE-BINDING PROTEIN PSTS"/>
    <property type="match status" value="1"/>
</dbReference>
<keyword evidence="8" id="KW-0449">Lipoprotein</keyword>
<feature type="domain" description="PBP" evidence="10">
    <location>
        <begin position="34"/>
        <end position="286"/>
    </location>
</feature>
<keyword evidence="6 9" id="KW-0732">Signal</keyword>
<keyword evidence="5" id="KW-0813">Transport</keyword>
<comment type="function">
    <text evidence="1">Part of the ABC transporter complex PstSACB involved in phosphate import.</text>
</comment>
<dbReference type="SUPFAM" id="SSF53850">
    <property type="entry name" value="Periplasmic binding protein-like II"/>
    <property type="match status" value="1"/>
</dbReference>
<evidence type="ECO:0000256" key="9">
    <source>
        <dbReference type="SAM" id="SignalP"/>
    </source>
</evidence>
<dbReference type="AlphaFoldDB" id="A0A1H3P959"/>
<comment type="similarity">
    <text evidence="3">Belongs to the PstS family.</text>
</comment>
<sequence>MKKMAKIVVIGLMMVTMAACGNGGGSGDTAAEDQNFDGELLFTGSSTLAPTISQIADEFQNEFGTWDQVDDSLPAETIQISVSTGGSGAGAKAVLDGTANIGMLARHAREEEREALEEYQEAIIGMDALLMAVNQNNPLGQNRSEITAEEVQNIFSGEWTHWNQVDENLPEEEIVLLVRDVGGGAHGVFQNAMMGEVDVTETAIEVPSMTGLVDRLMNNPLAMGYASFGVAEMHQDDLVAFVLDGVEPSLENILDGTYPVARPLVLVWNGELNPAEAAFMEYIKSEKGIQILDEMGFVPVQ</sequence>
<dbReference type="PROSITE" id="PS51257">
    <property type="entry name" value="PROKAR_LIPOPROTEIN"/>
    <property type="match status" value="1"/>
</dbReference>
<gene>
    <name evidence="11" type="ORF">SAMN05192546_10670</name>
</gene>
<dbReference type="PANTHER" id="PTHR30570">
    <property type="entry name" value="PERIPLASMIC PHOSPHATE BINDING COMPONENT OF PHOSPHATE ABC TRANSPORTER"/>
    <property type="match status" value="1"/>
</dbReference>
<dbReference type="InterPro" id="IPR024370">
    <property type="entry name" value="PBP_domain"/>
</dbReference>
<dbReference type="GO" id="GO:0005886">
    <property type="term" value="C:plasma membrane"/>
    <property type="evidence" value="ECO:0007669"/>
    <property type="project" value="UniProtKB-SubCell"/>
</dbReference>
<evidence type="ECO:0000256" key="3">
    <source>
        <dbReference type="ARBA" id="ARBA00008725"/>
    </source>
</evidence>
<dbReference type="OrthoDB" id="9790048at2"/>
<keyword evidence="12" id="KW-1185">Reference proteome</keyword>
<dbReference type="InterPro" id="IPR050811">
    <property type="entry name" value="Phosphate_ABC_transporter"/>
</dbReference>
<dbReference type="RefSeq" id="WP_093313765.1">
    <property type="nucleotide sequence ID" value="NZ_FNPV01000006.1"/>
</dbReference>